<evidence type="ECO:0000256" key="1">
    <source>
        <dbReference type="SAM" id="Coils"/>
    </source>
</evidence>
<keyword evidence="1" id="KW-0175">Coiled coil</keyword>
<proteinExistence type="predicted"/>
<organism evidence="2 3">
    <name type="scientific">Scyliorhinus torazame</name>
    <name type="common">Cloudy catshark</name>
    <name type="synonym">Catulus torazame</name>
    <dbReference type="NCBI Taxonomy" id="75743"/>
    <lineage>
        <taxon>Eukaryota</taxon>
        <taxon>Metazoa</taxon>
        <taxon>Chordata</taxon>
        <taxon>Craniata</taxon>
        <taxon>Vertebrata</taxon>
        <taxon>Chondrichthyes</taxon>
        <taxon>Elasmobranchii</taxon>
        <taxon>Galeomorphii</taxon>
        <taxon>Galeoidea</taxon>
        <taxon>Carcharhiniformes</taxon>
        <taxon>Scyliorhinidae</taxon>
        <taxon>Scyliorhinus</taxon>
    </lineage>
</organism>
<dbReference type="Gene3D" id="3.30.70.1820">
    <property type="entry name" value="L1 transposable element, RRM domain"/>
    <property type="match status" value="1"/>
</dbReference>
<protein>
    <submittedName>
        <fullName evidence="2">Uncharacterized protein</fullName>
    </submittedName>
</protein>
<dbReference type="AlphaFoldDB" id="A0A401PNA2"/>
<dbReference type="EMBL" id="BFAA01001036">
    <property type="protein sequence ID" value="GCB74612.1"/>
    <property type="molecule type" value="Genomic_DNA"/>
</dbReference>
<evidence type="ECO:0000313" key="3">
    <source>
        <dbReference type="Proteomes" id="UP000288216"/>
    </source>
</evidence>
<name>A0A401PNA2_SCYTO</name>
<dbReference type="OrthoDB" id="10059413at2759"/>
<reference evidence="2 3" key="1">
    <citation type="journal article" date="2018" name="Nat. Ecol. Evol.">
        <title>Shark genomes provide insights into elasmobranch evolution and the origin of vertebrates.</title>
        <authorList>
            <person name="Hara Y"/>
            <person name="Yamaguchi K"/>
            <person name="Onimaru K"/>
            <person name="Kadota M"/>
            <person name="Koyanagi M"/>
            <person name="Keeley SD"/>
            <person name="Tatsumi K"/>
            <person name="Tanaka K"/>
            <person name="Motone F"/>
            <person name="Kageyama Y"/>
            <person name="Nozu R"/>
            <person name="Adachi N"/>
            <person name="Nishimura O"/>
            <person name="Nakagawa R"/>
            <person name="Tanegashima C"/>
            <person name="Kiyatake I"/>
            <person name="Matsumoto R"/>
            <person name="Murakumo K"/>
            <person name="Nishida K"/>
            <person name="Terakita A"/>
            <person name="Kuratani S"/>
            <person name="Sato K"/>
            <person name="Hyodo S Kuraku.S."/>
        </authorList>
    </citation>
    <scope>NUCLEOTIDE SEQUENCE [LARGE SCALE GENOMIC DNA]</scope>
</reference>
<gene>
    <name evidence="2" type="ORF">scyTo_0003703</name>
</gene>
<keyword evidence="3" id="KW-1185">Reference proteome</keyword>
<dbReference type="OMA" id="KSIDRME"/>
<evidence type="ECO:0000313" key="2">
    <source>
        <dbReference type="EMBL" id="GCB74612.1"/>
    </source>
</evidence>
<comment type="caution">
    <text evidence="2">The sequence shown here is derived from an EMBL/GenBank/DDBJ whole genome shotgun (WGS) entry which is preliminary data.</text>
</comment>
<sequence length="147" mass="16837">MAGVQSKAPTAQPTMQQLLQTMQEGFLALKHDNLEPLQKSIDRMEKRLDDHAEQLEKSVEEPADFQTVADVEIRRLRDQQKVLLETLEDLDNRSRQQNGRIVGLPEGAEGLDAAAYVERMFQKLRGNEVFPRLPVVDRAHRVQVRQP</sequence>
<dbReference type="Proteomes" id="UP000288216">
    <property type="component" value="Unassembled WGS sequence"/>
</dbReference>
<feature type="coiled-coil region" evidence="1">
    <location>
        <begin position="34"/>
        <end position="93"/>
    </location>
</feature>
<accession>A0A401PNA2</accession>